<evidence type="ECO:0000313" key="1">
    <source>
        <dbReference type="EMBL" id="QTA38866.1"/>
    </source>
</evidence>
<evidence type="ECO:0008006" key="3">
    <source>
        <dbReference type="Google" id="ProtNLM"/>
    </source>
</evidence>
<reference evidence="1 2" key="1">
    <citation type="submission" date="2021-03" db="EMBL/GenBank/DDBJ databases">
        <title>Thermosipho ferrireducens sp.nov., an anaerobic thermophilic iron-reducing bacterium isolated from a deep-sea hydrothermal sulfide deposits.</title>
        <authorList>
            <person name="Zeng X."/>
            <person name="Chen Y."/>
            <person name="Shao Z."/>
        </authorList>
    </citation>
    <scope>NUCLEOTIDE SEQUENCE [LARGE SCALE GENOMIC DNA]</scope>
    <source>
        <strain evidence="1 2">JL129W03</strain>
    </source>
</reference>
<sequence>MILLTVILGATILAFDLTKVEKEFFKARSQQNVQLMEKVISEIESQISSKKDSYLLTILAEAYMEYGLWGVDDSKKEETFQKALDIAKEAIELDKSNGRAYYVAGATIGRLAQYKGIVQSLFMLGDFDDYIEKAIKLLNDNFYKGLALIAMGMRYRDVPWPLNSYKKSEKYLKQALEILPNYPNIHLELGILYNKWKKYDLAKIELETVLNSPPHPAFVAKHEEAKAEAEKILKELK</sequence>
<dbReference type="InterPro" id="IPR011990">
    <property type="entry name" value="TPR-like_helical_dom_sf"/>
</dbReference>
<dbReference type="Proteomes" id="UP000671862">
    <property type="component" value="Chromosome"/>
</dbReference>
<evidence type="ECO:0000313" key="2">
    <source>
        <dbReference type="Proteomes" id="UP000671862"/>
    </source>
</evidence>
<protein>
    <recommendedName>
        <fullName evidence="3">TPR repeat-containing protein</fullName>
    </recommendedName>
</protein>
<proteinExistence type="predicted"/>
<organism evidence="1 2">
    <name type="scientific">Thermosipho ferrireducens</name>
    <dbReference type="NCBI Taxonomy" id="2571116"/>
    <lineage>
        <taxon>Bacteria</taxon>
        <taxon>Thermotogati</taxon>
        <taxon>Thermotogota</taxon>
        <taxon>Thermotogae</taxon>
        <taxon>Thermotogales</taxon>
        <taxon>Fervidobacteriaceae</taxon>
        <taxon>Thermosipho</taxon>
    </lineage>
</organism>
<name>A0ABX7SBF9_9BACT</name>
<accession>A0ABX7SBF9</accession>
<dbReference type="SUPFAM" id="SSF48452">
    <property type="entry name" value="TPR-like"/>
    <property type="match status" value="1"/>
</dbReference>
<keyword evidence="2" id="KW-1185">Reference proteome</keyword>
<dbReference type="Gene3D" id="1.25.40.10">
    <property type="entry name" value="Tetratricopeptide repeat domain"/>
    <property type="match status" value="1"/>
</dbReference>
<dbReference type="EMBL" id="CP071446">
    <property type="protein sequence ID" value="QTA38866.1"/>
    <property type="molecule type" value="Genomic_DNA"/>
</dbReference>
<gene>
    <name evidence="1" type="ORF">JYK00_01070</name>
</gene>